<dbReference type="SUPFAM" id="SSF53850">
    <property type="entry name" value="Periplasmic binding protein-like II"/>
    <property type="match status" value="1"/>
</dbReference>
<proteinExistence type="predicted"/>
<sequence length="444" mass="48660">MRGLISMKKKSPVIVTILTGSLLLTACSSGNDTASSPQNTNSNTSTSSTKTASINVDYMASGSYDKAAEELAGKLKANGINATVAAFPYADLRQKNTNDLISGTGNYDVMSGSYYLADVYSYFNSLKSYIDKDQYGTGLVDGLMQKSEFMDGEQIGIPYGADAYGIMYRTDLFEEAGLTVPKTWEEFNSDIAILKSKYEKNGIAPYVFAGGATEQLPGPFMARYSGAFIGKDDKYHLDEAKAVSALKDTQATQQSGQKNMTSLSIDQANALFIDGKVAVMEGWPSFIRVTADDPTKSKIVGKWAVAPYPNTGTVWLSLWQMYMPKTSKNKEAAWNWMKSYASEENDKVYFEKYGISPIYKSTYEDQDLVKKYSYYMTGVMENLKMAKNPPLSGEAQDFMASTFGDVFSGKITAEEGIANINTKWATLPVPAPLLESAKRNGQTE</sequence>
<dbReference type="Proteomes" id="UP001596047">
    <property type="component" value="Unassembled WGS sequence"/>
</dbReference>
<evidence type="ECO:0000256" key="1">
    <source>
        <dbReference type="SAM" id="SignalP"/>
    </source>
</evidence>
<dbReference type="PANTHER" id="PTHR43649:SF12">
    <property type="entry name" value="DIACETYLCHITOBIOSE BINDING PROTEIN DASA"/>
    <property type="match status" value="1"/>
</dbReference>
<feature type="chain" id="PRO_5045614215" evidence="1">
    <location>
        <begin position="27"/>
        <end position="444"/>
    </location>
</feature>
<keyword evidence="3" id="KW-1185">Reference proteome</keyword>
<organism evidence="2 3">
    <name type="scientific">Paenibacillus solisilvae</name>
    <dbReference type="NCBI Taxonomy" id="2486751"/>
    <lineage>
        <taxon>Bacteria</taxon>
        <taxon>Bacillati</taxon>
        <taxon>Bacillota</taxon>
        <taxon>Bacilli</taxon>
        <taxon>Bacillales</taxon>
        <taxon>Paenibacillaceae</taxon>
        <taxon>Paenibacillus</taxon>
    </lineage>
</organism>
<name>A0ABW0VQG3_9BACL</name>
<dbReference type="InterPro" id="IPR050490">
    <property type="entry name" value="Bact_solute-bd_prot1"/>
</dbReference>
<dbReference type="Gene3D" id="3.40.190.10">
    <property type="entry name" value="Periplasmic binding protein-like II"/>
    <property type="match status" value="2"/>
</dbReference>
<dbReference type="PANTHER" id="PTHR43649">
    <property type="entry name" value="ARABINOSE-BINDING PROTEIN-RELATED"/>
    <property type="match status" value="1"/>
</dbReference>
<dbReference type="RefSeq" id="WP_379186164.1">
    <property type="nucleotide sequence ID" value="NZ_JBHSOW010000006.1"/>
</dbReference>
<dbReference type="PROSITE" id="PS51257">
    <property type="entry name" value="PROKAR_LIPOPROTEIN"/>
    <property type="match status" value="1"/>
</dbReference>
<dbReference type="EMBL" id="JBHSOW010000006">
    <property type="protein sequence ID" value="MFC5647708.1"/>
    <property type="molecule type" value="Genomic_DNA"/>
</dbReference>
<gene>
    <name evidence="2" type="ORF">ACFPYJ_00990</name>
</gene>
<accession>A0ABW0VQG3</accession>
<reference evidence="3" key="1">
    <citation type="journal article" date="2019" name="Int. J. Syst. Evol. Microbiol.">
        <title>The Global Catalogue of Microorganisms (GCM) 10K type strain sequencing project: providing services to taxonomists for standard genome sequencing and annotation.</title>
        <authorList>
            <consortium name="The Broad Institute Genomics Platform"/>
            <consortium name="The Broad Institute Genome Sequencing Center for Infectious Disease"/>
            <person name="Wu L."/>
            <person name="Ma J."/>
        </authorList>
    </citation>
    <scope>NUCLEOTIDE SEQUENCE [LARGE SCALE GENOMIC DNA]</scope>
    <source>
        <strain evidence="3">CGMCC 1.3240</strain>
    </source>
</reference>
<comment type="caution">
    <text evidence="2">The sequence shown here is derived from an EMBL/GenBank/DDBJ whole genome shotgun (WGS) entry which is preliminary data.</text>
</comment>
<dbReference type="Pfam" id="PF01547">
    <property type="entry name" value="SBP_bac_1"/>
    <property type="match status" value="1"/>
</dbReference>
<keyword evidence="1" id="KW-0732">Signal</keyword>
<feature type="signal peptide" evidence="1">
    <location>
        <begin position="1"/>
        <end position="26"/>
    </location>
</feature>
<evidence type="ECO:0000313" key="2">
    <source>
        <dbReference type="EMBL" id="MFC5647708.1"/>
    </source>
</evidence>
<protein>
    <submittedName>
        <fullName evidence="2">ABC transporter substrate-binding protein</fullName>
    </submittedName>
</protein>
<dbReference type="InterPro" id="IPR006059">
    <property type="entry name" value="SBP"/>
</dbReference>
<evidence type="ECO:0000313" key="3">
    <source>
        <dbReference type="Proteomes" id="UP001596047"/>
    </source>
</evidence>